<dbReference type="GO" id="GO:0016491">
    <property type="term" value="F:oxidoreductase activity"/>
    <property type="evidence" value="ECO:0007669"/>
    <property type="project" value="UniProtKB-KW"/>
</dbReference>
<keyword evidence="4" id="KW-0479">Metal-binding</keyword>
<keyword evidence="12" id="KW-1185">Reference proteome</keyword>
<evidence type="ECO:0000259" key="10">
    <source>
        <dbReference type="Pfam" id="PF02662"/>
    </source>
</evidence>
<keyword evidence="5" id="KW-0249">Electron transport</keyword>
<keyword evidence="8" id="KW-0411">Iron-sulfur</keyword>
<evidence type="ECO:0000256" key="7">
    <source>
        <dbReference type="ARBA" id="ARBA00023004"/>
    </source>
</evidence>
<sequence length="38" mass="4188">MQYPATVRIVRLPCTGKFDITYALRAFQKGADAVMVVG</sequence>
<dbReference type="EMBL" id="LR792632">
    <property type="protein sequence ID" value="CAB3289108.1"/>
    <property type="molecule type" value="Genomic_DNA"/>
</dbReference>
<feature type="domain" description="F420-non-reducing hydrogenase iron-sulfur subunit D" evidence="10">
    <location>
        <begin position="1"/>
        <end position="38"/>
    </location>
</feature>
<evidence type="ECO:0000313" key="11">
    <source>
        <dbReference type="EMBL" id="CAB3289108.1"/>
    </source>
</evidence>
<evidence type="ECO:0000256" key="9">
    <source>
        <dbReference type="ARBA" id="ARBA00034078"/>
    </source>
</evidence>
<evidence type="ECO:0000256" key="1">
    <source>
        <dbReference type="ARBA" id="ARBA00009293"/>
    </source>
</evidence>
<keyword evidence="3" id="KW-0001">2Fe-2S</keyword>
<protein>
    <recommendedName>
        <fullName evidence="10">F420-non-reducing hydrogenase iron-sulfur subunit D domain-containing protein</fullName>
    </recommendedName>
</protein>
<comment type="similarity">
    <text evidence="1">Belongs to the MvhD/VhuD family.</text>
</comment>
<evidence type="ECO:0000256" key="3">
    <source>
        <dbReference type="ARBA" id="ARBA00022714"/>
    </source>
</evidence>
<proteinExistence type="inferred from homology"/>
<evidence type="ECO:0000256" key="4">
    <source>
        <dbReference type="ARBA" id="ARBA00022723"/>
    </source>
</evidence>
<dbReference type="Pfam" id="PF02662">
    <property type="entry name" value="FlpD"/>
    <property type="match status" value="1"/>
</dbReference>
<dbReference type="KEGG" id="mesg:MLAUSG7_1059"/>
<gene>
    <name evidence="11" type="ORF">MLAUSG7_1059</name>
</gene>
<name>A0A8D6PSA2_9EURY</name>
<accession>A0A8D6PSA2</accession>
<dbReference type="GO" id="GO:0051537">
    <property type="term" value="F:2 iron, 2 sulfur cluster binding"/>
    <property type="evidence" value="ECO:0007669"/>
    <property type="project" value="UniProtKB-KW"/>
</dbReference>
<keyword evidence="7" id="KW-0408">Iron</keyword>
<evidence type="ECO:0000256" key="5">
    <source>
        <dbReference type="ARBA" id="ARBA00022982"/>
    </source>
</evidence>
<evidence type="ECO:0000313" key="12">
    <source>
        <dbReference type="Proteomes" id="UP000679213"/>
    </source>
</evidence>
<evidence type="ECO:0000256" key="6">
    <source>
        <dbReference type="ARBA" id="ARBA00023002"/>
    </source>
</evidence>
<dbReference type="AlphaFoldDB" id="A0A8D6PSA2"/>
<organism evidence="11 12">
    <name type="scientific">Methanocaldococcus lauensis</name>
    <dbReference type="NCBI Taxonomy" id="2546128"/>
    <lineage>
        <taxon>Archaea</taxon>
        <taxon>Methanobacteriati</taxon>
        <taxon>Methanobacteriota</taxon>
        <taxon>Methanomada group</taxon>
        <taxon>Methanococci</taxon>
        <taxon>Methanococcales</taxon>
        <taxon>Methanocaldococcaceae</taxon>
        <taxon>Methanocaldococcus</taxon>
    </lineage>
</organism>
<dbReference type="Proteomes" id="UP000679213">
    <property type="component" value="Chromosome I"/>
</dbReference>
<keyword evidence="6" id="KW-0560">Oxidoreductase</keyword>
<keyword evidence="2" id="KW-0813">Transport</keyword>
<dbReference type="InterPro" id="IPR003813">
    <property type="entry name" value="MvhD/FlpD"/>
</dbReference>
<evidence type="ECO:0000256" key="2">
    <source>
        <dbReference type="ARBA" id="ARBA00022448"/>
    </source>
</evidence>
<comment type="cofactor">
    <cofactor evidence="9">
        <name>[2Fe-2S] cluster</name>
        <dbReference type="ChEBI" id="CHEBI:190135"/>
    </cofactor>
</comment>
<dbReference type="GO" id="GO:0046872">
    <property type="term" value="F:metal ion binding"/>
    <property type="evidence" value="ECO:0007669"/>
    <property type="project" value="UniProtKB-KW"/>
</dbReference>
<reference evidence="11 12" key="1">
    <citation type="submission" date="2020-04" db="EMBL/GenBank/DDBJ databases">
        <authorList>
            <consortium name="Genoscope - CEA"/>
            <person name="William W."/>
        </authorList>
    </citation>
    <scope>NUCLEOTIDE SEQUENCE [LARGE SCALE GENOMIC DNA]</scope>
    <source>
        <strain evidence="11 12">SG7</strain>
    </source>
</reference>
<evidence type="ECO:0000256" key="8">
    <source>
        <dbReference type="ARBA" id="ARBA00023014"/>
    </source>
</evidence>